<evidence type="ECO:0000313" key="5">
    <source>
        <dbReference type="Proteomes" id="UP000032304"/>
    </source>
</evidence>
<sequence>MDSYLFDTETALRLLLSCAEAIEDGDLKRADAFLHNILILADERPDSYQSRVVKYFADALVRRAYGLHPASSYFTFLVDPAP</sequence>
<evidence type="ECO:0000313" key="4">
    <source>
        <dbReference type="EMBL" id="KJB84277.1"/>
    </source>
</evidence>
<organism evidence="4 5">
    <name type="scientific">Gossypium raimondii</name>
    <name type="common">Peruvian cotton</name>
    <name type="synonym">Gossypium klotzschianum subsp. raimondii</name>
    <dbReference type="NCBI Taxonomy" id="29730"/>
    <lineage>
        <taxon>Eukaryota</taxon>
        <taxon>Viridiplantae</taxon>
        <taxon>Streptophyta</taxon>
        <taxon>Embryophyta</taxon>
        <taxon>Tracheophyta</taxon>
        <taxon>Spermatophyta</taxon>
        <taxon>Magnoliopsida</taxon>
        <taxon>eudicotyledons</taxon>
        <taxon>Gunneridae</taxon>
        <taxon>Pentapetalae</taxon>
        <taxon>rosids</taxon>
        <taxon>malvids</taxon>
        <taxon>Malvales</taxon>
        <taxon>Malvaceae</taxon>
        <taxon>Malvoideae</taxon>
        <taxon>Gossypium</taxon>
    </lineage>
</organism>
<name>A0A0D2SLY9_GOSRA</name>
<dbReference type="AlphaFoldDB" id="A0A0D2SLY9"/>
<comment type="similarity">
    <text evidence="3">Belongs to the GRAS family.</text>
</comment>
<protein>
    <submittedName>
        <fullName evidence="4">Uncharacterized protein</fullName>
    </submittedName>
</protein>
<proteinExistence type="inferred from homology"/>
<dbReference type="Pfam" id="PF03514">
    <property type="entry name" value="GRAS"/>
    <property type="match status" value="1"/>
</dbReference>
<reference evidence="4 5" key="1">
    <citation type="journal article" date="2012" name="Nature">
        <title>Repeated polyploidization of Gossypium genomes and the evolution of spinnable cotton fibres.</title>
        <authorList>
            <person name="Paterson A.H."/>
            <person name="Wendel J.F."/>
            <person name="Gundlach H."/>
            <person name="Guo H."/>
            <person name="Jenkins J."/>
            <person name="Jin D."/>
            <person name="Llewellyn D."/>
            <person name="Showmaker K.C."/>
            <person name="Shu S."/>
            <person name="Udall J."/>
            <person name="Yoo M.J."/>
            <person name="Byers R."/>
            <person name="Chen W."/>
            <person name="Doron-Faigenboim A."/>
            <person name="Duke M.V."/>
            <person name="Gong L."/>
            <person name="Grimwood J."/>
            <person name="Grover C."/>
            <person name="Grupp K."/>
            <person name="Hu G."/>
            <person name="Lee T.H."/>
            <person name="Li J."/>
            <person name="Lin L."/>
            <person name="Liu T."/>
            <person name="Marler B.S."/>
            <person name="Page J.T."/>
            <person name="Roberts A.W."/>
            <person name="Romanel E."/>
            <person name="Sanders W.S."/>
            <person name="Szadkowski E."/>
            <person name="Tan X."/>
            <person name="Tang H."/>
            <person name="Xu C."/>
            <person name="Wang J."/>
            <person name="Wang Z."/>
            <person name="Zhang D."/>
            <person name="Zhang L."/>
            <person name="Ashrafi H."/>
            <person name="Bedon F."/>
            <person name="Bowers J.E."/>
            <person name="Brubaker C.L."/>
            <person name="Chee P.W."/>
            <person name="Das S."/>
            <person name="Gingle A.R."/>
            <person name="Haigler C.H."/>
            <person name="Harker D."/>
            <person name="Hoffmann L.V."/>
            <person name="Hovav R."/>
            <person name="Jones D.C."/>
            <person name="Lemke C."/>
            <person name="Mansoor S."/>
            <person name="ur Rahman M."/>
            <person name="Rainville L.N."/>
            <person name="Rambani A."/>
            <person name="Reddy U.K."/>
            <person name="Rong J.K."/>
            <person name="Saranga Y."/>
            <person name="Scheffler B.E."/>
            <person name="Scheffler J.A."/>
            <person name="Stelly D.M."/>
            <person name="Triplett B.A."/>
            <person name="Van Deynze A."/>
            <person name="Vaslin M.F."/>
            <person name="Waghmare V.N."/>
            <person name="Walford S.A."/>
            <person name="Wright R.J."/>
            <person name="Zaki E.A."/>
            <person name="Zhang T."/>
            <person name="Dennis E.S."/>
            <person name="Mayer K.F."/>
            <person name="Peterson D.G."/>
            <person name="Rokhsar D.S."/>
            <person name="Wang X."/>
            <person name="Schmutz J."/>
        </authorList>
    </citation>
    <scope>NUCLEOTIDE SEQUENCE [LARGE SCALE GENOMIC DNA]</scope>
</reference>
<comment type="caution">
    <text evidence="3">Lacks conserved residue(s) required for the propagation of feature annotation.</text>
</comment>
<accession>A0A0D2SLY9</accession>
<evidence type="ECO:0000256" key="1">
    <source>
        <dbReference type="ARBA" id="ARBA00023015"/>
    </source>
</evidence>
<keyword evidence="5" id="KW-1185">Reference proteome</keyword>
<keyword evidence="2" id="KW-0804">Transcription</keyword>
<feature type="short sequence motif" description="LxCxE motif" evidence="3">
    <location>
        <begin position="16"/>
        <end position="20"/>
    </location>
</feature>
<dbReference type="Gramene" id="KJB84277">
    <property type="protein sequence ID" value="KJB84277"/>
    <property type="gene ID" value="B456_N015500"/>
</dbReference>
<evidence type="ECO:0000256" key="2">
    <source>
        <dbReference type="ARBA" id="ARBA00023163"/>
    </source>
</evidence>
<gene>
    <name evidence="4" type="ORF">B456_N015500</name>
</gene>
<dbReference type="EMBL" id="KB204215">
    <property type="protein sequence ID" value="KJB84277.1"/>
    <property type="molecule type" value="Genomic_DNA"/>
</dbReference>
<evidence type="ECO:0000256" key="3">
    <source>
        <dbReference type="PROSITE-ProRule" id="PRU01191"/>
    </source>
</evidence>
<dbReference type="Proteomes" id="UP000032304">
    <property type="component" value="Unassembled WGS sequence"/>
</dbReference>
<dbReference type="PROSITE" id="PS50985">
    <property type="entry name" value="GRAS"/>
    <property type="match status" value="1"/>
</dbReference>
<dbReference type="InterPro" id="IPR005202">
    <property type="entry name" value="TF_GRAS"/>
</dbReference>
<keyword evidence="1" id="KW-0805">Transcription regulation</keyword>